<dbReference type="InterPro" id="IPR043129">
    <property type="entry name" value="ATPase_NBD"/>
</dbReference>
<dbReference type="eggNOG" id="ENOG502QVMB">
    <property type="taxonomic scope" value="Eukaryota"/>
</dbReference>
<comment type="similarity">
    <text evidence="1">Belongs to the FGGY kinase family.</text>
</comment>
<dbReference type="GeneID" id="17291462"/>
<dbReference type="SUPFAM" id="SSF53067">
    <property type="entry name" value="Actin-like ATPase domain"/>
    <property type="match status" value="1"/>
</dbReference>
<dbReference type="PaxDb" id="55529-EKX34714"/>
<proteinExistence type="inferred from homology"/>
<dbReference type="Gene3D" id="3.30.420.40">
    <property type="match status" value="1"/>
</dbReference>
<keyword evidence="3" id="KW-0418">Kinase</keyword>
<organism evidence="4">
    <name type="scientific">Guillardia theta (strain CCMP2712)</name>
    <name type="common">Cryptophyte</name>
    <dbReference type="NCBI Taxonomy" id="905079"/>
    <lineage>
        <taxon>Eukaryota</taxon>
        <taxon>Cryptophyceae</taxon>
        <taxon>Pyrenomonadales</taxon>
        <taxon>Geminigeraceae</taxon>
        <taxon>Guillardia</taxon>
    </lineage>
</organism>
<dbReference type="GO" id="GO:0005829">
    <property type="term" value="C:cytosol"/>
    <property type="evidence" value="ECO:0007669"/>
    <property type="project" value="TreeGrafter"/>
</dbReference>
<reference evidence="5" key="3">
    <citation type="submission" date="2016-03" db="UniProtKB">
        <authorList>
            <consortium name="EnsemblProtists"/>
        </authorList>
    </citation>
    <scope>IDENTIFICATION</scope>
</reference>
<evidence type="ECO:0000313" key="4">
    <source>
        <dbReference type="EMBL" id="EKX34714.1"/>
    </source>
</evidence>
<dbReference type="PANTHER" id="PTHR10196">
    <property type="entry name" value="SUGAR KINASE"/>
    <property type="match status" value="1"/>
</dbReference>
<evidence type="ECO:0000256" key="2">
    <source>
        <dbReference type="ARBA" id="ARBA00022679"/>
    </source>
</evidence>
<keyword evidence="6" id="KW-1185">Reference proteome</keyword>
<protein>
    <recommendedName>
        <fullName evidence="7">Carbohydrate kinase FGGY N-terminal domain-containing protein</fullName>
    </recommendedName>
</protein>
<evidence type="ECO:0000256" key="1">
    <source>
        <dbReference type="ARBA" id="ARBA00009156"/>
    </source>
</evidence>
<accession>L1IFM7</accession>
<dbReference type="STRING" id="905079.L1IFM7"/>
<sequence length="207" mass="23161">MSTYGLGFDFGTSGARINVVEEENLEVVYEASCSYSDQTPQVWVDALESLTTNVPEEVGWRTTVRAYLTFLQIRKSIKRISVSGTSASVMIYNTRKGLVTRGPRMYDFSASADSVKVVSAFAPPGHTVRSPTSTLPKLIMWNQEEKIGADEVLCHQADFLSSQFSGRTDRFVSDWNNVLKLGYDVKNLQYPQWMADLFAAQKLSTDM</sequence>
<evidence type="ECO:0000313" key="5">
    <source>
        <dbReference type="EnsemblProtists" id="EKX34714"/>
    </source>
</evidence>
<reference evidence="4 6" key="1">
    <citation type="journal article" date="2012" name="Nature">
        <title>Algal genomes reveal evolutionary mosaicism and the fate of nucleomorphs.</title>
        <authorList>
            <consortium name="DOE Joint Genome Institute"/>
            <person name="Curtis B.A."/>
            <person name="Tanifuji G."/>
            <person name="Burki F."/>
            <person name="Gruber A."/>
            <person name="Irimia M."/>
            <person name="Maruyama S."/>
            <person name="Arias M.C."/>
            <person name="Ball S.G."/>
            <person name="Gile G.H."/>
            <person name="Hirakawa Y."/>
            <person name="Hopkins J.F."/>
            <person name="Kuo A."/>
            <person name="Rensing S.A."/>
            <person name="Schmutz J."/>
            <person name="Symeonidi A."/>
            <person name="Elias M."/>
            <person name="Eveleigh R.J."/>
            <person name="Herman E.K."/>
            <person name="Klute M.J."/>
            <person name="Nakayama T."/>
            <person name="Obornik M."/>
            <person name="Reyes-Prieto A."/>
            <person name="Armbrust E.V."/>
            <person name="Aves S.J."/>
            <person name="Beiko R.G."/>
            <person name="Coutinho P."/>
            <person name="Dacks J.B."/>
            <person name="Durnford D.G."/>
            <person name="Fast N.M."/>
            <person name="Green B.R."/>
            <person name="Grisdale C.J."/>
            <person name="Hempel F."/>
            <person name="Henrissat B."/>
            <person name="Hoppner M.P."/>
            <person name="Ishida K."/>
            <person name="Kim E."/>
            <person name="Koreny L."/>
            <person name="Kroth P.G."/>
            <person name="Liu Y."/>
            <person name="Malik S.B."/>
            <person name="Maier U.G."/>
            <person name="McRose D."/>
            <person name="Mock T."/>
            <person name="Neilson J.A."/>
            <person name="Onodera N.T."/>
            <person name="Poole A.M."/>
            <person name="Pritham E.J."/>
            <person name="Richards T.A."/>
            <person name="Rocap G."/>
            <person name="Roy S.W."/>
            <person name="Sarai C."/>
            <person name="Schaack S."/>
            <person name="Shirato S."/>
            <person name="Slamovits C.H."/>
            <person name="Spencer D.F."/>
            <person name="Suzuki S."/>
            <person name="Worden A.Z."/>
            <person name="Zauner S."/>
            <person name="Barry K."/>
            <person name="Bell C."/>
            <person name="Bharti A.K."/>
            <person name="Crow J.A."/>
            <person name="Grimwood J."/>
            <person name="Kramer R."/>
            <person name="Lindquist E."/>
            <person name="Lucas S."/>
            <person name="Salamov A."/>
            <person name="McFadden G.I."/>
            <person name="Lane C.E."/>
            <person name="Keeling P.J."/>
            <person name="Gray M.W."/>
            <person name="Grigoriev I.V."/>
            <person name="Archibald J.M."/>
        </authorList>
    </citation>
    <scope>NUCLEOTIDE SEQUENCE</scope>
    <source>
        <strain evidence="4 6">CCMP2712</strain>
    </source>
</reference>
<evidence type="ECO:0008006" key="7">
    <source>
        <dbReference type="Google" id="ProtNLM"/>
    </source>
</evidence>
<evidence type="ECO:0000313" key="6">
    <source>
        <dbReference type="Proteomes" id="UP000011087"/>
    </source>
</evidence>
<dbReference type="GO" id="GO:0004856">
    <property type="term" value="F:D-xylulokinase activity"/>
    <property type="evidence" value="ECO:0007669"/>
    <property type="project" value="TreeGrafter"/>
</dbReference>
<gene>
    <name evidence="4" type="ORF">GUITHDRAFT_147031</name>
</gene>
<dbReference type="AlphaFoldDB" id="L1IFM7"/>
<dbReference type="GO" id="GO:0019150">
    <property type="term" value="F:D-ribulokinase activity"/>
    <property type="evidence" value="ECO:0007669"/>
    <property type="project" value="TreeGrafter"/>
</dbReference>
<dbReference type="OrthoDB" id="10262702at2759"/>
<keyword evidence="2" id="KW-0808">Transferase</keyword>
<dbReference type="KEGG" id="gtt:GUITHDRAFT_147031"/>
<dbReference type="GO" id="GO:0005997">
    <property type="term" value="P:xylulose metabolic process"/>
    <property type="evidence" value="ECO:0007669"/>
    <property type="project" value="TreeGrafter"/>
</dbReference>
<dbReference type="PANTHER" id="PTHR10196:SF80">
    <property type="entry name" value="D-RIBULOSE KINASE"/>
    <property type="match status" value="1"/>
</dbReference>
<dbReference type="EnsemblProtists" id="EKX34714">
    <property type="protein sequence ID" value="EKX34714"/>
    <property type="gene ID" value="GUITHDRAFT_147031"/>
</dbReference>
<evidence type="ECO:0000256" key="3">
    <source>
        <dbReference type="ARBA" id="ARBA00022777"/>
    </source>
</evidence>
<reference evidence="6" key="2">
    <citation type="submission" date="2012-11" db="EMBL/GenBank/DDBJ databases">
        <authorList>
            <person name="Kuo A."/>
            <person name="Curtis B.A."/>
            <person name="Tanifuji G."/>
            <person name="Burki F."/>
            <person name="Gruber A."/>
            <person name="Irimia M."/>
            <person name="Maruyama S."/>
            <person name="Arias M.C."/>
            <person name="Ball S.G."/>
            <person name="Gile G.H."/>
            <person name="Hirakawa Y."/>
            <person name="Hopkins J.F."/>
            <person name="Rensing S.A."/>
            <person name="Schmutz J."/>
            <person name="Symeonidi A."/>
            <person name="Elias M."/>
            <person name="Eveleigh R.J."/>
            <person name="Herman E.K."/>
            <person name="Klute M.J."/>
            <person name="Nakayama T."/>
            <person name="Obornik M."/>
            <person name="Reyes-Prieto A."/>
            <person name="Armbrust E.V."/>
            <person name="Aves S.J."/>
            <person name="Beiko R.G."/>
            <person name="Coutinho P."/>
            <person name="Dacks J.B."/>
            <person name="Durnford D.G."/>
            <person name="Fast N.M."/>
            <person name="Green B.R."/>
            <person name="Grisdale C."/>
            <person name="Hempe F."/>
            <person name="Henrissat B."/>
            <person name="Hoppner M.P."/>
            <person name="Ishida K.-I."/>
            <person name="Kim E."/>
            <person name="Koreny L."/>
            <person name="Kroth P.G."/>
            <person name="Liu Y."/>
            <person name="Malik S.-B."/>
            <person name="Maier U.G."/>
            <person name="McRose D."/>
            <person name="Mock T."/>
            <person name="Neilson J.A."/>
            <person name="Onodera N.T."/>
            <person name="Poole A.M."/>
            <person name="Pritham E.J."/>
            <person name="Richards T.A."/>
            <person name="Rocap G."/>
            <person name="Roy S.W."/>
            <person name="Sarai C."/>
            <person name="Schaack S."/>
            <person name="Shirato S."/>
            <person name="Slamovits C.H."/>
            <person name="Spencer D.F."/>
            <person name="Suzuki S."/>
            <person name="Worden A.Z."/>
            <person name="Zauner S."/>
            <person name="Barry K."/>
            <person name="Bell C."/>
            <person name="Bharti A.K."/>
            <person name="Crow J.A."/>
            <person name="Grimwood J."/>
            <person name="Kramer R."/>
            <person name="Lindquist E."/>
            <person name="Lucas S."/>
            <person name="Salamov A."/>
            <person name="McFadden G.I."/>
            <person name="Lane C.E."/>
            <person name="Keeling P.J."/>
            <person name="Gray M.W."/>
            <person name="Grigoriev I.V."/>
            <person name="Archibald J.M."/>
        </authorList>
    </citation>
    <scope>NUCLEOTIDE SEQUENCE</scope>
    <source>
        <strain evidence="6">CCMP2712</strain>
    </source>
</reference>
<dbReference type="RefSeq" id="XP_005821694.1">
    <property type="nucleotide sequence ID" value="XM_005821637.1"/>
</dbReference>
<name>L1IFM7_GUITC</name>
<dbReference type="EMBL" id="JH993104">
    <property type="protein sequence ID" value="EKX34714.1"/>
    <property type="molecule type" value="Genomic_DNA"/>
</dbReference>
<dbReference type="HOGENOM" id="CLU_1328554_0_0_1"/>
<dbReference type="Proteomes" id="UP000011087">
    <property type="component" value="Unassembled WGS sequence"/>
</dbReference>